<evidence type="ECO:0000256" key="5">
    <source>
        <dbReference type="ARBA" id="ARBA00023128"/>
    </source>
</evidence>
<keyword evidence="10" id="KW-1185">Reference proteome</keyword>
<dbReference type="Pfam" id="PF09769">
    <property type="entry name" value="ApoO"/>
    <property type="match status" value="1"/>
</dbReference>
<organism evidence="9 10">
    <name type="scientific">Pygocentrus nattereri</name>
    <name type="common">Red-bellied piranha</name>
    <dbReference type="NCBI Taxonomy" id="42514"/>
    <lineage>
        <taxon>Eukaryota</taxon>
        <taxon>Metazoa</taxon>
        <taxon>Chordata</taxon>
        <taxon>Craniata</taxon>
        <taxon>Vertebrata</taxon>
        <taxon>Euteleostomi</taxon>
        <taxon>Actinopterygii</taxon>
        <taxon>Neopterygii</taxon>
        <taxon>Teleostei</taxon>
        <taxon>Ostariophysi</taxon>
        <taxon>Characiformes</taxon>
        <taxon>Characoidei</taxon>
        <taxon>Pygocentrus</taxon>
    </lineage>
</organism>
<dbReference type="InterPro" id="IPR033182">
    <property type="entry name" value="MIC26/MIC27_animal"/>
</dbReference>
<dbReference type="OMA" id="WHRAHPM"/>
<feature type="compositionally biased region" description="Polar residues" evidence="8">
    <location>
        <begin position="647"/>
        <end position="658"/>
    </location>
</feature>
<name>A0A3B4BSH6_PYGNA</name>
<comment type="function">
    <text evidence="7">Component of the MICOS complex, a large protein complex of the mitochondrial inner membrane that plays crucial roles in the maintenance of crista junctions, inner membrane architecture, and formation of contact sites to the outer membrane.</text>
</comment>
<comment type="subunit">
    <text evidence="7">Component of the mitochondrial contact site and cristae organizing system (MICOS) complex.</text>
</comment>
<keyword evidence="4" id="KW-1133">Transmembrane helix</keyword>
<evidence type="ECO:0000256" key="8">
    <source>
        <dbReference type="SAM" id="MobiDB-lite"/>
    </source>
</evidence>
<reference evidence="9 10" key="1">
    <citation type="submission" date="2020-10" db="EMBL/GenBank/DDBJ databases">
        <title>Pygocentrus nattereri (red-bellied piranha) genome, fPygNat1, primary haplotype.</title>
        <authorList>
            <person name="Myers G."/>
            <person name="Meyer A."/>
            <person name="Karagic N."/>
            <person name="Pippel M."/>
            <person name="Winkler S."/>
            <person name="Tracey A."/>
            <person name="Wood J."/>
            <person name="Formenti G."/>
            <person name="Howe K."/>
            <person name="Fedrigo O."/>
            <person name="Jarvis E.D."/>
        </authorList>
    </citation>
    <scope>NUCLEOTIDE SEQUENCE [LARGE SCALE GENOMIC DNA]</scope>
</reference>
<gene>
    <name evidence="9" type="primary">APOOL</name>
</gene>
<reference evidence="9" key="3">
    <citation type="submission" date="2025-09" db="UniProtKB">
        <authorList>
            <consortium name="Ensembl"/>
        </authorList>
    </citation>
    <scope>IDENTIFICATION</scope>
</reference>
<keyword evidence="5 7" id="KW-0496">Mitochondrion</keyword>
<dbReference type="Ensembl" id="ENSPNAT00000012171.2">
    <property type="protein sequence ID" value="ENSPNAP00000001429.1"/>
    <property type="gene ID" value="ENSPNAG00000008161.2"/>
</dbReference>
<evidence type="ECO:0000256" key="3">
    <source>
        <dbReference type="ARBA" id="ARBA00022692"/>
    </source>
</evidence>
<evidence type="ECO:0000256" key="1">
    <source>
        <dbReference type="ARBA" id="ARBA00004325"/>
    </source>
</evidence>
<evidence type="ECO:0000256" key="2">
    <source>
        <dbReference type="ARBA" id="ARBA00010904"/>
    </source>
</evidence>
<dbReference type="AlphaFoldDB" id="A0A3B4BSH6"/>
<dbReference type="STRING" id="42514.ENSPNAP00000001429"/>
<evidence type="ECO:0000256" key="4">
    <source>
        <dbReference type="ARBA" id="ARBA00022989"/>
    </source>
</evidence>
<evidence type="ECO:0000256" key="7">
    <source>
        <dbReference type="RuleBase" id="RU363021"/>
    </source>
</evidence>
<dbReference type="GO" id="GO:0042407">
    <property type="term" value="P:cristae formation"/>
    <property type="evidence" value="ECO:0007669"/>
    <property type="project" value="InterPro"/>
</dbReference>
<proteinExistence type="inferred from homology"/>
<dbReference type="GO" id="GO:0061617">
    <property type="term" value="C:MICOS complex"/>
    <property type="evidence" value="ECO:0007669"/>
    <property type="project" value="UniProtKB-UniRule"/>
</dbReference>
<keyword evidence="3" id="KW-0812">Transmembrane</keyword>
<comment type="similarity">
    <text evidence="2">Belongs to the apolipoprotein O/MICOS complex subunit Mic27 family.</text>
</comment>
<dbReference type="Proteomes" id="UP001501920">
    <property type="component" value="Chromosome 23"/>
</dbReference>
<protein>
    <recommendedName>
        <fullName evidence="7">MICOS complex subunit</fullName>
    </recommendedName>
</protein>
<evidence type="ECO:0000313" key="10">
    <source>
        <dbReference type="Proteomes" id="UP001501920"/>
    </source>
</evidence>
<dbReference type="PANTHER" id="PTHR14564">
    <property type="entry name" value="MICOS COMPLEX SUBUNIT MIC26 / MIC27 FAMILY MEMBER"/>
    <property type="match status" value="1"/>
</dbReference>
<dbReference type="InterPro" id="IPR019166">
    <property type="entry name" value="MIC26/MIC27"/>
</dbReference>
<feature type="region of interest" description="Disordered" evidence="8">
    <location>
        <begin position="600"/>
        <end position="619"/>
    </location>
</feature>
<reference evidence="9" key="2">
    <citation type="submission" date="2025-08" db="UniProtKB">
        <authorList>
            <consortium name="Ensembl"/>
        </authorList>
    </citation>
    <scope>IDENTIFICATION</scope>
</reference>
<evidence type="ECO:0000256" key="6">
    <source>
        <dbReference type="ARBA" id="ARBA00023136"/>
    </source>
</evidence>
<keyword evidence="7" id="KW-0999">Mitochondrion inner membrane</keyword>
<sequence length="769" mass="80308">MTEEKTDEHISPRELSVYNPEAPVTQYVDEQPGRLQAGLGRMRVGLQPYVRAVQDACTSVKVGVMSLYQAGQDTYEFLRDPPPGFLPRVGVITVSGLAGLVLARKGSRIKRIGVPLAFTAVGTAVCYPTQTVGVLKFTGKKVYSASSVVASVLKSKPKADVTVPPATLEPVTPNFDLEVKALLEPEPVEAAEGQGATSDTPSTTAEMIPTLTESVAPEPELAVVADVAESDVVCLPETETTPVITFEDVAPLADVALEPDDAPENLITLPESEPGIDASLSELAPTVKVASLPDVPQEDAPVSQVSPTADVPQPPDFALEEVTPETEISAEVASTVYTTPMNEVTSEMTEVMVAKLVPLFDVTSEEEATPVNEVIPGEDVSAAEVAPLSDVTQEEVGPTCGVALAEDALVAQVAPLPDVAPDVAPIELPPIPEVSPVAEVVTVSEVDAASELDLVVETSPVVEVAFLPDVAPEETPPAKVTLEVEVFSAEVAPAVDTTSSIVELAAVDETLSESVKPLAEPTPEAEVILLAAQLQSEPEAALELTHAAETVPDFEVGPEAVVEAALQPTNFVISELVPEEEATPVIPLPVEEPTLSALLPEEKDIPPSPPPAEPTLSPTALEAATPLPPIVEETGPLTPSVEEATPGPSTTDENTSITDVLDKAPRTLAVGLETTSSSPAETIPPTHAEDETPRLPSATEDTALLPPAVDDGKPPPAAVEETKPPAEVEEVPALKSPAMKGKPRFVPDPSLVDHGQAHPEDADMYSTRG</sequence>
<evidence type="ECO:0000313" key="9">
    <source>
        <dbReference type="Ensembl" id="ENSPNAP00000001429.1"/>
    </source>
</evidence>
<feature type="region of interest" description="Disordered" evidence="8">
    <location>
        <begin position="629"/>
        <end position="769"/>
    </location>
</feature>
<dbReference type="GeneTree" id="ENSGT00530000063666"/>
<accession>A0A3B4BSH6</accession>
<comment type="subcellular location">
    <subcellularLocation>
        <location evidence="7">Mitochondrion inner membrane</location>
    </subcellularLocation>
    <subcellularLocation>
        <location evidence="1">Mitochondrion membrane</location>
    </subcellularLocation>
</comment>
<keyword evidence="6" id="KW-0472">Membrane</keyword>